<dbReference type="InterPro" id="IPR036045">
    <property type="entry name" value="Sec1-like_sf"/>
</dbReference>
<dbReference type="Pfam" id="PF00995">
    <property type="entry name" value="Sec1"/>
    <property type="match status" value="1"/>
</dbReference>
<dbReference type="PANTHER" id="PTHR11679">
    <property type="entry name" value="VESICLE PROTEIN SORTING-ASSOCIATED"/>
    <property type="match status" value="1"/>
</dbReference>
<sequence>MTVILDAIRNTARGEWKVLVIDEAAKKLIDNVIKEDDILNENITNIEQIEQRRQVNKDQDAIYLLSPLPHIVDCLMADFQQRRYRRSHLVWISCVLPLRARSEQQRLTKNAQSLNLKIAGE</sequence>
<dbReference type="InterPro" id="IPR043154">
    <property type="entry name" value="Sec-1-like_dom1"/>
</dbReference>
<evidence type="ECO:0000256" key="1">
    <source>
        <dbReference type="ARBA" id="ARBA00009884"/>
    </source>
</evidence>
<reference evidence="2" key="1">
    <citation type="submission" date="2021-03" db="EMBL/GenBank/DDBJ databases">
        <title>Comparative genomics and phylogenomic investigation of the class Geoglossomycetes provide insights into ecological specialization and systematics.</title>
        <authorList>
            <person name="Melie T."/>
            <person name="Pirro S."/>
            <person name="Miller A.N."/>
            <person name="Quandt A."/>
        </authorList>
    </citation>
    <scope>NUCLEOTIDE SEQUENCE</scope>
    <source>
        <strain evidence="2">CAQ_001_2017</strain>
    </source>
</reference>
<organism evidence="2 3">
    <name type="scientific">Trichoglossum hirsutum</name>
    <dbReference type="NCBI Taxonomy" id="265104"/>
    <lineage>
        <taxon>Eukaryota</taxon>
        <taxon>Fungi</taxon>
        <taxon>Dikarya</taxon>
        <taxon>Ascomycota</taxon>
        <taxon>Pezizomycotina</taxon>
        <taxon>Geoglossomycetes</taxon>
        <taxon>Geoglossales</taxon>
        <taxon>Geoglossaceae</taxon>
        <taxon>Trichoglossum</taxon>
    </lineage>
</organism>
<dbReference type="EMBL" id="JAGHQM010001177">
    <property type="protein sequence ID" value="KAH0556222.1"/>
    <property type="molecule type" value="Genomic_DNA"/>
</dbReference>
<dbReference type="Gene3D" id="3.40.50.2060">
    <property type="match status" value="1"/>
</dbReference>
<keyword evidence="3" id="KW-1185">Reference proteome</keyword>
<comment type="caution">
    <text evidence="2">The sequence shown here is derived from an EMBL/GenBank/DDBJ whole genome shotgun (WGS) entry which is preliminary data.</text>
</comment>
<gene>
    <name evidence="2" type="ORF">GP486_005851</name>
</gene>
<protein>
    <submittedName>
        <fullName evidence="2">Uncharacterized protein</fullName>
    </submittedName>
</protein>
<dbReference type="Proteomes" id="UP000750711">
    <property type="component" value="Unassembled WGS sequence"/>
</dbReference>
<name>A0A9P8L8K0_9PEZI</name>
<proteinExistence type="inferred from homology"/>
<dbReference type="AlphaFoldDB" id="A0A9P8L8K0"/>
<comment type="similarity">
    <text evidence="1">Belongs to the STXBP/unc-18/SEC1 family.</text>
</comment>
<evidence type="ECO:0000313" key="3">
    <source>
        <dbReference type="Proteomes" id="UP000750711"/>
    </source>
</evidence>
<dbReference type="GO" id="GO:0016192">
    <property type="term" value="P:vesicle-mediated transport"/>
    <property type="evidence" value="ECO:0007669"/>
    <property type="project" value="InterPro"/>
</dbReference>
<evidence type="ECO:0000313" key="2">
    <source>
        <dbReference type="EMBL" id="KAH0556222.1"/>
    </source>
</evidence>
<dbReference type="InterPro" id="IPR001619">
    <property type="entry name" value="Sec1-like"/>
</dbReference>
<accession>A0A9P8L8K0</accession>
<dbReference type="SUPFAM" id="SSF56815">
    <property type="entry name" value="Sec1/munc18-like (SM) proteins"/>
    <property type="match status" value="1"/>
</dbReference>